<gene>
    <name evidence="4" type="ORF">CLV40_13214</name>
</gene>
<dbReference type="CDD" id="cd00688">
    <property type="entry name" value="ISOPREN_C2_like"/>
    <property type="match status" value="1"/>
</dbReference>
<dbReference type="AlphaFoldDB" id="A0A2S6GD88"/>
<feature type="signal peptide" evidence="3">
    <location>
        <begin position="1"/>
        <end position="26"/>
    </location>
</feature>
<feature type="compositionally biased region" description="Low complexity" evidence="1">
    <location>
        <begin position="337"/>
        <end position="369"/>
    </location>
</feature>
<feature type="region of interest" description="Disordered" evidence="1">
    <location>
        <begin position="330"/>
        <end position="376"/>
    </location>
</feature>
<evidence type="ECO:0000256" key="2">
    <source>
        <dbReference type="SAM" id="Phobius"/>
    </source>
</evidence>
<dbReference type="SUPFAM" id="SSF48239">
    <property type="entry name" value="Terpenoid cyclases/Protein prenyltransferases"/>
    <property type="match status" value="1"/>
</dbReference>
<evidence type="ECO:0000313" key="4">
    <source>
        <dbReference type="EMBL" id="PPK63081.1"/>
    </source>
</evidence>
<evidence type="ECO:0000313" key="5">
    <source>
        <dbReference type="Proteomes" id="UP000239203"/>
    </source>
</evidence>
<dbReference type="Gene3D" id="1.50.10.20">
    <property type="match status" value="1"/>
</dbReference>
<keyword evidence="2" id="KW-1133">Transmembrane helix</keyword>
<evidence type="ECO:0000256" key="3">
    <source>
        <dbReference type="SAM" id="SignalP"/>
    </source>
</evidence>
<name>A0A2S6GD88_9PSEU</name>
<organism evidence="4 5">
    <name type="scientific">Actinokineospora auranticolor</name>
    <dbReference type="NCBI Taxonomy" id="155976"/>
    <lineage>
        <taxon>Bacteria</taxon>
        <taxon>Bacillati</taxon>
        <taxon>Actinomycetota</taxon>
        <taxon>Actinomycetes</taxon>
        <taxon>Pseudonocardiales</taxon>
        <taxon>Pseudonocardiaceae</taxon>
        <taxon>Actinokineospora</taxon>
    </lineage>
</organism>
<keyword evidence="2" id="KW-0812">Transmembrane</keyword>
<comment type="caution">
    <text evidence="4">The sequence shown here is derived from an EMBL/GenBank/DDBJ whole genome shotgun (WGS) entry which is preliminary data.</text>
</comment>
<feature type="transmembrane region" description="Helical" evidence="2">
    <location>
        <begin position="384"/>
        <end position="403"/>
    </location>
</feature>
<dbReference type="Proteomes" id="UP000239203">
    <property type="component" value="Unassembled WGS sequence"/>
</dbReference>
<keyword evidence="2" id="KW-0472">Membrane</keyword>
<keyword evidence="5" id="KW-1185">Reference proteome</keyword>
<proteinExistence type="predicted"/>
<dbReference type="EMBL" id="PTIX01000032">
    <property type="protein sequence ID" value="PPK63081.1"/>
    <property type="molecule type" value="Genomic_DNA"/>
</dbReference>
<keyword evidence="3" id="KW-0732">Signal</keyword>
<feature type="chain" id="PRO_5015460886" evidence="3">
    <location>
        <begin position="27"/>
        <end position="413"/>
    </location>
</feature>
<evidence type="ECO:0000256" key="1">
    <source>
        <dbReference type="SAM" id="MobiDB-lite"/>
    </source>
</evidence>
<protein>
    <submittedName>
        <fullName evidence="4">LPXTG-motif cell wall-anchored protein</fullName>
    </submittedName>
</protein>
<accession>A0A2S6GD88</accession>
<reference evidence="4 5" key="1">
    <citation type="submission" date="2018-02" db="EMBL/GenBank/DDBJ databases">
        <title>Genomic Encyclopedia of Archaeal and Bacterial Type Strains, Phase II (KMG-II): from individual species to whole genera.</title>
        <authorList>
            <person name="Goeker M."/>
        </authorList>
    </citation>
    <scope>NUCLEOTIDE SEQUENCE [LARGE SCALE GENOMIC DNA]</scope>
    <source>
        <strain evidence="4 5">YU 961-1</strain>
    </source>
</reference>
<sequence length="413" mass="41328">MGLGRRITATVFAVAVTVTATAPAQAAVTADDTAAGWLARQLVDGEYIDTPGVPGMPDHGLTADVVLALDAAGVAKGAAEKATAFLAVPANATYYAFPGGGESYVGPLAKLGLVAQAQGIDPKTFGGIDLHARLLALMDARTGRFADATKYGDQTSTFSQALAVLTLKRAGELPDLAVDYLAGAACPDGGFPVPFEEATCLPDVDGTAITVQALLAAGRAQPATKGLDWLVANQRPNGSFLDGGIENSNSTGLAAQALRAGGRTAEADKAVAFLVTLQVGCDRPEADRGAIPHNASEFDAATAARAAAQAIPGIAGVSFADITADGATAALPTVDCPTPTTTTTAPTTTTTTASGTTTTTSAAAPLPAGSRTPPLAATGFQPTAGVWVGVLLLLTGTGLVLVSRRRVPHGGNK</sequence>
<dbReference type="InterPro" id="IPR008930">
    <property type="entry name" value="Terpenoid_cyclase/PrenylTrfase"/>
</dbReference>